<evidence type="ECO:0000313" key="2">
    <source>
        <dbReference type="EMBL" id="MFD1309083.1"/>
    </source>
</evidence>
<reference evidence="3" key="1">
    <citation type="journal article" date="2019" name="Int. J. Syst. Evol. Microbiol.">
        <title>The Global Catalogue of Microorganisms (GCM) 10K type strain sequencing project: providing services to taxonomists for standard genome sequencing and annotation.</title>
        <authorList>
            <consortium name="The Broad Institute Genomics Platform"/>
            <consortium name="The Broad Institute Genome Sequencing Center for Infectious Disease"/>
            <person name="Wu L."/>
            <person name="Ma J."/>
        </authorList>
    </citation>
    <scope>NUCLEOTIDE SEQUENCE [LARGE SCALE GENOMIC DNA]</scope>
    <source>
        <strain evidence="3">CGMCC 4.7020</strain>
    </source>
</reference>
<name>A0ABW3XI19_9ACTN</name>
<dbReference type="EMBL" id="JBHTMM010000033">
    <property type="protein sequence ID" value="MFD1309083.1"/>
    <property type="molecule type" value="Genomic_DNA"/>
</dbReference>
<comment type="caution">
    <text evidence="2">The sequence shown here is derived from an EMBL/GenBank/DDBJ whole genome shotgun (WGS) entry which is preliminary data.</text>
</comment>
<feature type="domain" description="4Fe-4S Wbl-type" evidence="1">
    <location>
        <begin position="43"/>
        <end position="110"/>
    </location>
</feature>
<dbReference type="InterPro" id="IPR034768">
    <property type="entry name" value="4FE4S_WBL"/>
</dbReference>
<proteinExistence type="predicted"/>
<dbReference type="PROSITE" id="PS51674">
    <property type="entry name" value="4FE4S_WBL"/>
    <property type="match status" value="1"/>
</dbReference>
<evidence type="ECO:0000313" key="3">
    <source>
        <dbReference type="Proteomes" id="UP001597058"/>
    </source>
</evidence>
<dbReference type="RefSeq" id="WP_381328777.1">
    <property type="nucleotide sequence ID" value="NZ_JBHTMM010000033.1"/>
</dbReference>
<sequence>MSTRLDPITTRNLLTDHPRYRYRGCAPDVDQPRMAAGDLTLPVGAWQGPDMDGAEDQNDRRVREAAAIEVCVGCPVMVQCLAYGSSVTGDGKLAEQHAILGGMTALERHRAFVKQRHEVTEPAPDHRLRTEQKLAVLRALAAHTDPYEVAAAARMDVRTAGWQRSAIVTLMGLSRSASRMELLTAAVERGLVDAALVVADDGTVLACPSGVKTHTVEANGQLLLWAVEFERLLARLPVTEEPAPAVRRVERRPSLRARFVDVPGQLDLLLAEMEADLARVVDVRSLFPATPLEAAA</sequence>
<gene>
    <name evidence="2" type="ORF">ACFQ5X_24900</name>
</gene>
<organism evidence="2 3">
    <name type="scientific">Streptomyces kaempferi</name>
    <dbReference type="NCBI Taxonomy" id="333725"/>
    <lineage>
        <taxon>Bacteria</taxon>
        <taxon>Bacillati</taxon>
        <taxon>Actinomycetota</taxon>
        <taxon>Actinomycetes</taxon>
        <taxon>Kitasatosporales</taxon>
        <taxon>Streptomycetaceae</taxon>
        <taxon>Streptomyces</taxon>
    </lineage>
</organism>
<dbReference type="Proteomes" id="UP001597058">
    <property type="component" value="Unassembled WGS sequence"/>
</dbReference>
<evidence type="ECO:0000259" key="1">
    <source>
        <dbReference type="PROSITE" id="PS51674"/>
    </source>
</evidence>
<accession>A0ABW3XI19</accession>
<protein>
    <recommendedName>
        <fullName evidence="1">4Fe-4S Wbl-type domain-containing protein</fullName>
    </recommendedName>
</protein>
<keyword evidence="3" id="KW-1185">Reference proteome</keyword>